<keyword evidence="1 7" id="KW-0436">Ligase</keyword>
<dbReference type="GO" id="GO:0005524">
    <property type="term" value="F:ATP binding"/>
    <property type="evidence" value="ECO:0007669"/>
    <property type="project" value="UniProtKB-KW"/>
</dbReference>
<evidence type="ECO:0000256" key="5">
    <source>
        <dbReference type="ARBA" id="ARBA00024227"/>
    </source>
</evidence>
<dbReference type="InterPro" id="IPR004143">
    <property type="entry name" value="BPL_LPL_catalytic"/>
</dbReference>
<gene>
    <name evidence="7" type="ORF">CEP48_08685</name>
</gene>
<evidence type="ECO:0000256" key="3">
    <source>
        <dbReference type="ARBA" id="ARBA00022840"/>
    </source>
</evidence>
<reference evidence="7" key="1">
    <citation type="submission" date="2017-06" db="EMBL/GenBank/DDBJ databases">
        <title>Genome sequencing of pathogenic and non-pathogenic strains within Bisgaard taxon 40.</title>
        <authorList>
            <person name="Ladner J.T."/>
            <person name="Lovett S.P."/>
            <person name="Koroleva G."/>
            <person name="Lorch J.M."/>
        </authorList>
    </citation>
    <scope>NUCLEOTIDE SEQUENCE</scope>
    <source>
        <strain evidence="7">27576-1-I1</strain>
    </source>
</reference>
<keyword evidence="3" id="KW-0067">ATP-binding</keyword>
<evidence type="ECO:0000313" key="8">
    <source>
        <dbReference type="Proteomes" id="UP000955338"/>
    </source>
</evidence>
<dbReference type="InterPro" id="IPR045864">
    <property type="entry name" value="aa-tRNA-synth_II/BPL/LPL"/>
</dbReference>
<dbReference type="Pfam" id="PF03099">
    <property type="entry name" value="BPL_LplA_LipB"/>
    <property type="match status" value="1"/>
</dbReference>
<dbReference type="Gene3D" id="2.30.30.100">
    <property type="match status" value="1"/>
</dbReference>
<dbReference type="GO" id="GO:0004077">
    <property type="term" value="F:biotin--[biotin carboxyl-carrier protein] ligase activity"/>
    <property type="evidence" value="ECO:0007669"/>
    <property type="project" value="UniProtKB-EC"/>
</dbReference>
<keyword evidence="2" id="KW-0547">Nucleotide-binding</keyword>
<dbReference type="CDD" id="cd16442">
    <property type="entry name" value="BPL"/>
    <property type="match status" value="1"/>
</dbReference>
<dbReference type="PANTHER" id="PTHR12835:SF5">
    <property type="entry name" value="BIOTIN--PROTEIN LIGASE"/>
    <property type="match status" value="1"/>
</dbReference>
<evidence type="ECO:0000256" key="6">
    <source>
        <dbReference type="ARBA" id="ARBA00047846"/>
    </source>
</evidence>
<dbReference type="NCBIfam" id="NF008847">
    <property type="entry name" value="PRK11886.1-2"/>
    <property type="match status" value="1"/>
</dbReference>
<dbReference type="InterPro" id="IPR003142">
    <property type="entry name" value="BPL_C"/>
</dbReference>
<dbReference type="PANTHER" id="PTHR12835">
    <property type="entry name" value="BIOTIN PROTEIN LIGASE"/>
    <property type="match status" value="1"/>
</dbReference>
<dbReference type="PROSITE" id="PS51733">
    <property type="entry name" value="BPL_LPL_CATALYTIC"/>
    <property type="match status" value="1"/>
</dbReference>
<dbReference type="EMBL" id="CP022011">
    <property type="protein sequence ID" value="QDJ15489.1"/>
    <property type="molecule type" value="Genomic_DNA"/>
</dbReference>
<dbReference type="EC" id="6.3.4.15" evidence="5"/>
<dbReference type="Pfam" id="PF02237">
    <property type="entry name" value="BPL_C"/>
    <property type="match status" value="1"/>
</dbReference>
<evidence type="ECO:0000256" key="4">
    <source>
        <dbReference type="ARBA" id="ARBA00023267"/>
    </source>
</evidence>
<dbReference type="AlphaFoldDB" id="A0A8E3MHV4"/>
<evidence type="ECO:0000256" key="1">
    <source>
        <dbReference type="ARBA" id="ARBA00022598"/>
    </source>
</evidence>
<sequence>MRDLLHTLTTQPLSLIALSQQLKCSQQQILQQLQLFINQGIPVQQQGNEWYLSPLTPLIDPIQLQQQIPENPIIYQSVVNSTNQYILDNLDRLTTGSVCIAETQTAGRGRRNRVWQSPFAGQIILSYYQQFAKTLSLEGLSLVVSIAVIKALRQLGYHQPQLKWPNDLIVFDKTTHKTAKLGGILLEMSAKKPDFYDLVIGLGINVALPTDQQQQINQAITQLTALKPLAQDRTKILATIIQHLNQTLSQFTQSGFSPFITQWQDYDAYFGLPVKIIQENQTITGKNIGVNIQGQLCIKTPSEILTFHSGEVSLRTIDKTTPPLS</sequence>
<keyword evidence="4" id="KW-0092">Biotin</keyword>
<dbReference type="RefSeq" id="WP_261920008.1">
    <property type="nucleotide sequence ID" value="NZ_CP022011.1"/>
</dbReference>
<dbReference type="GO" id="GO:0005737">
    <property type="term" value="C:cytoplasm"/>
    <property type="evidence" value="ECO:0007669"/>
    <property type="project" value="TreeGrafter"/>
</dbReference>
<dbReference type="NCBIfam" id="TIGR00121">
    <property type="entry name" value="birA_ligase"/>
    <property type="match status" value="1"/>
</dbReference>
<protein>
    <recommendedName>
        <fullName evidence="5">biotin--[biotin carboxyl-carrier protein] ligase</fullName>
        <ecNumber evidence="5">6.3.4.15</ecNumber>
    </recommendedName>
</protein>
<name>A0A8E3MHV4_9PAST</name>
<proteinExistence type="predicted"/>
<evidence type="ECO:0000313" key="7">
    <source>
        <dbReference type="EMBL" id="QDJ15489.1"/>
    </source>
</evidence>
<organism evidence="7 8">
    <name type="scientific">Mergibacter septicus</name>
    <dbReference type="NCBI Taxonomy" id="221402"/>
    <lineage>
        <taxon>Bacteria</taxon>
        <taxon>Pseudomonadati</taxon>
        <taxon>Pseudomonadota</taxon>
        <taxon>Gammaproteobacteria</taxon>
        <taxon>Pasteurellales</taxon>
        <taxon>Pasteurellaceae</taxon>
        <taxon>Mergibacter</taxon>
    </lineage>
</organism>
<dbReference type="SUPFAM" id="SSF50037">
    <property type="entry name" value="C-terminal domain of transcriptional repressors"/>
    <property type="match status" value="1"/>
</dbReference>
<keyword evidence="8" id="KW-1185">Reference proteome</keyword>
<evidence type="ECO:0000256" key="2">
    <source>
        <dbReference type="ARBA" id="ARBA00022741"/>
    </source>
</evidence>
<accession>A0A8E3MHV4</accession>
<dbReference type="Proteomes" id="UP000955338">
    <property type="component" value="Chromosome"/>
</dbReference>
<comment type="catalytic activity">
    <reaction evidence="6">
        <text>biotin + L-lysyl-[protein] + ATP = N(6)-biotinyl-L-lysyl-[protein] + AMP + diphosphate + H(+)</text>
        <dbReference type="Rhea" id="RHEA:11756"/>
        <dbReference type="Rhea" id="RHEA-COMP:9752"/>
        <dbReference type="Rhea" id="RHEA-COMP:10505"/>
        <dbReference type="ChEBI" id="CHEBI:15378"/>
        <dbReference type="ChEBI" id="CHEBI:29969"/>
        <dbReference type="ChEBI" id="CHEBI:30616"/>
        <dbReference type="ChEBI" id="CHEBI:33019"/>
        <dbReference type="ChEBI" id="CHEBI:57586"/>
        <dbReference type="ChEBI" id="CHEBI:83144"/>
        <dbReference type="ChEBI" id="CHEBI:456215"/>
        <dbReference type="EC" id="6.3.4.15"/>
    </reaction>
</comment>
<dbReference type="SUPFAM" id="SSF55681">
    <property type="entry name" value="Class II aaRS and biotin synthetases"/>
    <property type="match status" value="1"/>
</dbReference>
<dbReference type="InterPro" id="IPR004408">
    <property type="entry name" value="Biotin_CoA_COase_ligase"/>
</dbReference>
<dbReference type="Gene3D" id="3.30.930.10">
    <property type="entry name" value="Bira Bifunctional Protein, Domain 2"/>
    <property type="match status" value="1"/>
</dbReference>
<dbReference type="InterPro" id="IPR008988">
    <property type="entry name" value="Transcriptional_repressor_C"/>
</dbReference>